<dbReference type="Proteomes" id="UP001236076">
    <property type="component" value="Segment"/>
</dbReference>
<protein>
    <submittedName>
        <fullName evidence="1">Uncharacterized protein</fullName>
    </submittedName>
</protein>
<proteinExistence type="predicted"/>
<dbReference type="EMBL" id="OP744025">
    <property type="protein sequence ID" value="UZZ64253.1"/>
    <property type="molecule type" value="Genomic_DNA"/>
</dbReference>
<evidence type="ECO:0000313" key="2">
    <source>
        <dbReference type="Proteomes" id="UP001236076"/>
    </source>
</evidence>
<accession>A0AAE9PQZ2</accession>
<name>A0AAE9PQZ2_9CAUD</name>
<sequence>MIQSKTITRWYVKCQMSVDEIAHTAGWGADEEQMRILVENLKKTWRYVTPISYQQKVCDVKPEKKEKVKK</sequence>
<gene>
    <name evidence="1" type="ORF">A54_13</name>
</gene>
<keyword evidence="2" id="KW-1185">Reference proteome</keyword>
<reference evidence="1 2" key="1">
    <citation type="submission" date="2022-10" db="EMBL/GenBank/DDBJ databases">
        <authorList>
            <person name="Cortes-Martin A."/>
            <person name="Buttimer C.T.H."/>
            <person name="Hill C."/>
        </authorList>
    </citation>
    <scope>NUCLEOTIDE SEQUENCE [LARGE SCALE GENOMIC DNA]</scope>
</reference>
<organism evidence="1 2">
    <name type="scientific">Escherichia phage A5-4</name>
    <dbReference type="NCBI Taxonomy" id="2996162"/>
    <lineage>
        <taxon>Viruses</taxon>
        <taxon>Duplodnaviria</taxon>
        <taxon>Heunggongvirae</taxon>
        <taxon>Uroviricota</taxon>
        <taxon>Caudoviricetes</taxon>
        <taxon>Vequintavirinae</taxon>
    </lineage>
</organism>
<evidence type="ECO:0000313" key="1">
    <source>
        <dbReference type="EMBL" id="UZZ64253.1"/>
    </source>
</evidence>